<reference evidence="2" key="1">
    <citation type="submission" date="2023-10" db="EMBL/GenBank/DDBJ databases">
        <title>Genome assembly of Pristionchus species.</title>
        <authorList>
            <person name="Yoshida K."/>
            <person name="Sommer R.J."/>
        </authorList>
    </citation>
    <scope>NUCLEOTIDE SEQUENCE</scope>
    <source>
        <strain evidence="2">RS0144</strain>
    </source>
</reference>
<feature type="compositionally biased region" description="Basic and acidic residues" evidence="1">
    <location>
        <begin position="43"/>
        <end position="72"/>
    </location>
</feature>
<comment type="caution">
    <text evidence="2">The sequence shown here is derived from an EMBL/GenBank/DDBJ whole genome shotgun (WGS) entry which is preliminary data.</text>
</comment>
<feature type="region of interest" description="Disordered" evidence="1">
    <location>
        <begin position="1"/>
        <end position="72"/>
    </location>
</feature>
<name>A0AAV5UA72_9BILA</name>
<evidence type="ECO:0000313" key="2">
    <source>
        <dbReference type="EMBL" id="GMT03785.1"/>
    </source>
</evidence>
<evidence type="ECO:0000256" key="1">
    <source>
        <dbReference type="SAM" id="MobiDB-lite"/>
    </source>
</evidence>
<proteinExistence type="predicted"/>
<evidence type="ECO:0000313" key="3">
    <source>
        <dbReference type="Proteomes" id="UP001432027"/>
    </source>
</evidence>
<protein>
    <submittedName>
        <fullName evidence="2">Uncharacterized protein</fullName>
    </submittedName>
</protein>
<keyword evidence="3" id="KW-1185">Reference proteome</keyword>
<dbReference type="Proteomes" id="UP001432027">
    <property type="component" value="Unassembled WGS sequence"/>
</dbReference>
<organism evidence="2 3">
    <name type="scientific">Pristionchus entomophagus</name>
    <dbReference type="NCBI Taxonomy" id="358040"/>
    <lineage>
        <taxon>Eukaryota</taxon>
        <taxon>Metazoa</taxon>
        <taxon>Ecdysozoa</taxon>
        <taxon>Nematoda</taxon>
        <taxon>Chromadorea</taxon>
        <taxon>Rhabditida</taxon>
        <taxon>Rhabditina</taxon>
        <taxon>Diplogasteromorpha</taxon>
        <taxon>Diplogasteroidea</taxon>
        <taxon>Neodiplogasteridae</taxon>
        <taxon>Pristionchus</taxon>
    </lineage>
</organism>
<feature type="non-terminal residue" evidence="2">
    <location>
        <position position="1"/>
    </location>
</feature>
<dbReference type="AlphaFoldDB" id="A0AAV5UA72"/>
<sequence length="72" mass="8201">RVSVEEARCRSTSSSPSARPLDGTWSSDSLQREYAGSGEDSQDERHAYFDPDEQLQDRQVRGTDRPWEMVVP</sequence>
<gene>
    <name evidence="2" type="ORF">PENTCL1PPCAC_25959</name>
</gene>
<accession>A0AAV5UA72</accession>
<dbReference type="EMBL" id="BTSX01000006">
    <property type="protein sequence ID" value="GMT03785.1"/>
    <property type="molecule type" value="Genomic_DNA"/>
</dbReference>